<comment type="caution">
    <text evidence="1">The sequence shown here is derived from an EMBL/GenBank/DDBJ whole genome shotgun (WGS) entry which is preliminary data.</text>
</comment>
<dbReference type="Proteomes" id="UP001597295">
    <property type="component" value="Unassembled WGS sequence"/>
</dbReference>
<proteinExistence type="predicted"/>
<evidence type="ECO:0000313" key="1">
    <source>
        <dbReference type="EMBL" id="MFD2264606.1"/>
    </source>
</evidence>
<sequence>MIWVLLGRRAGDNKQMLALARATGLPFTALQMGFNGASALPNILLGSRRISLDPASKAKLIAPWPLAVITSGRRAVPAARWIKAMSGGTTRLIHIGRPWGPPEWFDLVVTTPQYGLPDLPNIQANLMPLTQEIGKEGGTARPAWLEALPRPLLGVLVGGNSRPLVLDAAAAERLADTALDMARNMGGGLVLSTSPRTSGEVAEILQRRLKVSEVPHVVALWRAGVANDYEGILRQSDRLLVTGDSAAMMADAVLSGRPTEIFPLPEKPDFRWRSAHYVSSLLSGFPLGLRVLERLMGWGMLSSVRDIGAYERGLRAADLLRGGDAARMQGRAELAASALRVRQLLS</sequence>
<dbReference type="Pfam" id="PF06258">
    <property type="entry name" value="Mito_fiss_Elm1"/>
    <property type="match status" value="1"/>
</dbReference>
<reference evidence="2" key="1">
    <citation type="journal article" date="2019" name="Int. J. Syst. Evol. Microbiol.">
        <title>The Global Catalogue of Microorganisms (GCM) 10K type strain sequencing project: providing services to taxonomists for standard genome sequencing and annotation.</title>
        <authorList>
            <consortium name="The Broad Institute Genomics Platform"/>
            <consortium name="The Broad Institute Genome Sequencing Center for Infectious Disease"/>
            <person name="Wu L."/>
            <person name="Ma J."/>
        </authorList>
    </citation>
    <scope>NUCLEOTIDE SEQUENCE [LARGE SCALE GENOMIC DNA]</scope>
    <source>
        <strain evidence="2">CGMCC 1.19062</strain>
    </source>
</reference>
<organism evidence="1 2">
    <name type="scientific">Lacibacterium aquatile</name>
    <dbReference type="NCBI Taxonomy" id="1168082"/>
    <lineage>
        <taxon>Bacteria</taxon>
        <taxon>Pseudomonadati</taxon>
        <taxon>Pseudomonadota</taxon>
        <taxon>Alphaproteobacteria</taxon>
        <taxon>Rhodospirillales</taxon>
        <taxon>Rhodospirillaceae</taxon>
    </lineage>
</organism>
<protein>
    <submittedName>
        <fullName evidence="1">ELM1/GtrOC1 family putative glycosyltransferase</fullName>
    </submittedName>
</protein>
<gene>
    <name evidence="1" type="ORF">ACFSM5_17005</name>
</gene>
<dbReference type="RefSeq" id="WP_379877702.1">
    <property type="nucleotide sequence ID" value="NZ_JBHUIP010000013.1"/>
</dbReference>
<accession>A0ABW5DYT5</accession>
<name>A0ABW5DYT5_9PROT</name>
<dbReference type="InterPro" id="IPR009367">
    <property type="entry name" value="Elm1-like"/>
</dbReference>
<dbReference type="EMBL" id="JBHUIP010000013">
    <property type="protein sequence ID" value="MFD2264606.1"/>
    <property type="molecule type" value="Genomic_DNA"/>
</dbReference>
<keyword evidence="2" id="KW-1185">Reference proteome</keyword>
<evidence type="ECO:0000313" key="2">
    <source>
        <dbReference type="Proteomes" id="UP001597295"/>
    </source>
</evidence>